<dbReference type="STRING" id="1385519.N801_18685"/>
<keyword evidence="3 6" id="KW-0812">Transmembrane</keyword>
<dbReference type="Proteomes" id="UP000030013">
    <property type="component" value="Unassembled WGS sequence"/>
</dbReference>
<proteinExistence type="predicted"/>
<feature type="transmembrane region" description="Helical" evidence="6">
    <location>
        <begin position="46"/>
        <end position="68"/>
    </location>
</feature>
<keyword evidence="8" id="KW-1185">Reference proteome</keyword>
<evidence type="ECO:0000256" key="3">
    <source>
        <dbReference type="ARBA" id="ARBA00022692"/>
    </source>
</evidence>
<gene>
    <name evidence="7" type="ORF">N801_18685</name>
</gene>
<feature type="transmembrane region" description="Helical" evidence="6">
    <location>
        <begin position="305"/>
        <end position="330"/>
    </location>
</feature>
<dbReference type="Pfam" id="PF03706">
    <property type="entry name" value="LPG_synthase_TM"/>
    <property type="match status" value="1"/>
</dbReference>
<evidence type="ECO:0000256" key="6">
    <source>
        <dbReference type="SAM" id="Phobius"/>
    </source>
</evidence>
<comment type="caution">
    <text evidence="7">The sequence shown here is derived from an EMBL/GenBank/DDBJ whole genome shotgun (WGS) entry which is preliminary data.</text>
</comment>
<keyword evidence="2" id="KW-1003">Cell membrane</keyword>
<feature type="transmembrane region" description="Helical" evidence="6">
    <location>
        <begin position="228"/>
        <end position="251"/>
    </location>
</feature>
<dbReference type="eggNOG" id="COG0392">
    <property type="taxonomic scope" value="Bacteria"/>
</dbReference>
<comment type="subcellular location">
    <subcellularLocation>
        <location evidence="1">Cell membrane</location>
        <topology evidence="1">Multi-pass membrane protein</topology>
    </subcellularLocation>
</comment>
<dbReference type="EMBL" id="AVPL01000067">
    <property type="protein sequence ID" value="KGN39848.1"/>
    <property type="molecule type" value="Genomic_DNA"/>
</dbReference>
<evidence type="ECO:0000256" key="2">
    <source>
        <dbReference type="ARBA" id="ARBA00022475"/>
    </source>
</evidence>
<protein>
    <submittedName>
        <fullName evidence="7">Uncharacterized protein</fullName>
    </submittedName>
</protein>
<evidence type="ECO:0000256" key="4">
    <source>
        <dbReference type="ARBA" id="ARBA00022989"/>
    </source>
</evidence>
<organism evidence="7 8">
    <name type="scientific">Knoellia aerolata DSM 18566</name>
    <dbReference type="NCBI Taxonomy" id="1385519"/>
    <lineage>
        <taxon>Bacteria</taxon>
        <taxon>Bacillati</taxon>
        <taxon>Actinomycetota</taxon>
        <taxon>Actinomycetes</taxon>
        <taxon>Micrococcales</taxon>
        <taxon>Intrasporangiaceae</taxon>
        <taxon>Knoellia</taxon>
    </lineage>
</organism>
<feature type="transmembrane region" description="Helical" evidence="6">
    <location>
        <begin position="263"/>
        <end position="285"/>
    </location>
</feature>
<reference evidence="7 8" key="1">
    <citation type="submission" date="2013-08" db="EMBL/GenBank/DDBJ databases">
        <title>The genome sequence of Knoellia aerolata.</title>
        <authorList>
            <person name="Zhu W."/>
            <person name="Wang G."/>
        </authorList>
    </citation>
    <scope>NUCLEOTIDE SEQUENCE [LARGE SCALE GENOMIC DNA]</scope>
    <source>
        <strain evidence="7 8">DSM 18566</strain>
    </source>
</reference>
<sequence length="354" mass="36663">MILPRPTVASVLRLLLSLAIALALLGWVLPRVTETTWGDMVGVLRTVPATALAACFVFTMAFLISYAITMRASLPGLTIPKALTVNTAGSAVSKLLPGGGAVGLAATFFICRSWGFSAGAVATSAIVTGVWNTLSRVALPILAIGFLALARPELPAVLRQAAWGAGVSGALILALFLGIIVSAHVADSVGRAVDRLGGWVFPRAHRAGRAQAAMSDARAQIIERVREAWHWLTLGMVGFFAAQLAIFLIALHVTGIQLAFTPSFAAFAIGRLLAGVGITPGGIGITEMGTAAALVALGADPALSAAAVVLVSIFTNLIELPLGVLAWGLWSLDPQKQTFQAERATHAEPTGRPV</sequence>
<feature type="transmembrane region" description="Helical" evidence="6">
    <location>
        <begin position="162"/>
        <end position="186"/>
    </location>
</feature>
<name>A0A0A0JRN6_9MICO</name>
<evidence type="ECO:0000256" key="5">
    <source>
        <dbReference type="ARBA" id="ARBA00023136"/>
    </source>
</evidence>
<dbReference type="InterPro" id="IPR022791">
    <property type="entry name" value="L-PG_synthase/AglD"/>
</dbReference>
<evidence type="ECO:0000313" key="8">
    <source>
        <dbReference type="Proteomes" id="UP000030013"/>
    </source>
</evidence>
<dbReference type="PANTHER" id="PTHR39087:SF2">
    <property type="entry name" value="UPF0104 MEMBRANE PROTEIN MJ1595"/>
    <property type="match status" value="1"/>
</dbReference>
<accession>A0A0A0JRN6</accession>
<evidence type="ECO:0000313" key="7">
    <source>
        <dbReference type="EMBL" id="KGN39848.1"/>
    </source>
</evidence>
<evidence type="ECO:0000256" key="1">
    <source>
        <dbReference type="ARBA" id="ARBA00004651"/>
    </source>
</evidence>
<dbReference type="AlphaFoldDB" id="A0A0A0JRN6"/>
<keyword evidence="5 6" id="KW-0472">Membrane</keyword>
<dbReference type="GO" id="GO:0005886">
    <property type="term" value="C:plasma membrane"/>
    <property type="evidence" value="ECO:0007669"/>
    <property type="project" value="UniProtKB-SubCell"/>
</dbReference>
<feature type="transmembrane region" description="Helical" evidence="6">
    <location>
        <begin position="133"/>
        <end position="150"/>
    </location>
</feature>
<keyword evidence="4 6" id="KW-1133">Transmembrane helix</keyword>
<dbReference type="PANTHER" id="PTHR39087">
    <property type="entry name" value="UPF0104 MEMBRANE PROTEIN MJ1595"/>
    <property type="match status" value="1"/>
</dbReference>